<proteinExistence type="inferred from homology"/>
<dbReference type="PROSITE" id="PS00061">
    <property type="entry name" value="ADH_SHORT"/>
    <property type="match status" value="1"/>
</dbReference>
<dbReference type="GO" id="GO:0048038">
    <property type="term" value="F:quinone binding"/>
    <property type="evidence" value="ECO:0007669"/>
    <property type="project" value="TreeGrafter"/>
</dbReference>
<dbReference type="AlphaFoldDB" id="F8DE65"/>
<dbReference type="EC" id="1.1.1.100" evidence="3"/>
<geneLocation type="plasmid" evidence="3 4">
    <name>pHALXA02</name>
</geneLocation>
<evidence type="ECO:0000256" key="1">
    <source>
        <dbReference type="ARBA" id="ARBA00006484"/>
    </source>
</evidence>
<dbReference type="KEGG" id="hxa:Halxa_0096"/>
<organism evidence="3 4">
    <name type="scientific">Halopiger xanaduensis (strain DSM 18323 / JCM 14033 / SH-6)</name>
    <dbReference type="NCBI Taxonomy" id="797210"/>
    <lineage>
        <taxon>Archaea</taxon>
        <taxon>Methanobacteriati</taxon>
        <taxon>Methanobacteriota</taxon>
        <taxon>Stenosarchaea group</taxon>
        <taxon>Halobacteria</taxon>
        <taxon>Halobacteriales</taxon>
        <taxon>Natrialbaceae</taxon>
        <taxon>Halopiger</taxon>
    </lineage>
</organism>
<keyword evidence="2 3" id="KW-0560">Oxidoreductase</keyword>
<dbReference type="PRINTS" id="PR00080">
    <property type="entry name" value="SDRFAMILY"/>
</dbReference>
<dbReference type="Proteomes" id="UP000006794">
    <property type="component" value="Plasmid pHALXA02"/>
</dbReference>
<keyword evidence="3" id="KW-0614">Plasmid</keyword>
<dbReference type="EMBL" id="CP002841">
    <property type="protein sequence ID" value="AEH39341.1"/>
    <property type="molecule type" value="Genomic_DNA"/>
</dbReference>
<reference evidence="4" key="1">
    <citation type="journal article" date="2012" name="Stand. Genomic Sci.">
        <title>Complete genome sequence of Halopiger xanaduensis type strain (SH-6(T)).</title>
        <authorList>
            <person name="Anderson I."/>
            <person name="Tindall B.J."/>
            <person name="Rohde M."/>
            <person name="Lucas S."/>
            <person name="Han J."/>
            <person name="Lapidus A."/>
            <person name="Cheng J.F."/>
            <person name="Goodwin L."/>
            <person name="Pitluck S."/>
            <person name="Peters L."/>
            <person name="Pati A."/>
            <person name="Mikhailova N."/>
            <person name="Pagani I."/>
            <person name="Teshima H."/>
            <person name="Han C."/>
            <person name="Tapia R."/>
            <person name="Land M."/>
            <person name="Woyke T."/>
            <person name="Klenk H.P."/>
            <person name="Kyrpides N."/>
            <person name="Ivanova N."/>
        </authorList>
    </citation>
    <scope>NUCLEOTIDE SEQUENCE [LARGE SCALE GENOMIC DNA]</scope>
    <source>
        <strain evidence="4">DSM 18323 / JCM 14033 / SH-6</strain>
        <plasmid evidence="4">Plasmid pHALXA02</plasmid>
    </source>
</reference>
<dbReference type="FunFam" id="3.40.50.720:FF:000084">
    <property type="entry name" value="Short-chain dehydrogenase reductase"/>
    <property type="match status" value="1"/>
</dbReference>
<dbReference type="GO" id="GO:0006633">
    <property type="term" value="P:fatty acid biosynthetic process"/>
    <property type="evidence" value="ECO:0007669"/>
    <property type="project" value="TreeGrafter"/>
</dbReference>
<dbReference type="InterPro" id="IPR020904">
    <property type="entry name" value="Sc_DH/Rdtase_CS"/>
</dbReference>
<dbReference type="SUPFAM" id="SSF51735">
    <property type="entry name" value="NAD(P)-binding Rossmann-fold domains"/>
    <property type="match status" value="1"/>
</dbReference>
<dbReference type="InterPro" id="IPR002347">
    <property type="entry name" value="SDR_fam"/>
</dbReference>
<dbReference type="Pfam" id="PF13561">
    <property type="entry name" value="adh_short_C2"/>
    <property type="match status" value="1"/>
</dbReference>
<gene>
    <name evidence="3" type="ordered locus">Halxa_0096</name>
</gene>
<dbReference type="eggNOG" id="arCOG01259">
    <property type="taxonomic scope" value="Archaea"/>
</dbReference>
<protein>
    <submittedName>
        <fullName evidence="3">3-oxoacyl-(Acyl-carrier-protein) reductase</fullName>
        <ecNumber evidence="3">1.1.1.100</ecNumber>
    </submittedName>
</protein>
<dbReference type="CDD" id="cd05233">
    <property type="entry name" value="SDR_c"/>
    <property type="match status" value="1"/>
</dbReference>
<keyword evidence="4" id="KW-1185">Reference proteome</keyword>
<dbReference type="InterPro" id="IPR036291">
    <property type="entry name" value="NAD(P)-bd_dom_sf"/>
</dbReference>
<dbReference type="PANTHER" id="PTHR42760:SF133">
    <property type="entry name" value="3-OXOACYL-[ACYL-CARRIER-PROTEIN] REDUCTASE"/>
    <property type="match status" value="1"/>
</dbReference>
<evidence type="ECO:0000313" key="3">
    <source>
        <dbReference type="EMBL" id="AEH39341.1"/>
    </source>
</evidence>
<dbReference type="NCBIfam" id="NF005559">
    <property type="entry name" value="PRK07231.1"/>
    <property type="match status" value="1"/>
</dbReference>
<comment type="similarity">
    <text evidence="1">Belongs to the short-chain dehydrogenases/reductases (SDR) family.</text>
</comment>
<dbReference type="Gene3D" id="3.40.50.720">
    <property type="entry name" value="NAD(P)-binding Rossmann-like Domain"/>
    <property type="match status" value="1"/>
</dbReference>
<evidence type="ECO:0000256" key="2">
    <source>
        <dbReference type="ARBA" id="ARBA00023002"/>
    </source>
</evidence>
<sequence length="230" mass="24361">MFAEHGADVVVADVREKPREGGTHTHELISDETEATATYVACDVSSVDDLEATLDDAERFGGVDELVNNAGIFRAEEFLEVTGDQYEQLMGVNVKGTFFGTQLAAQRMIESGSGRTINVSSIAGFVGNGSYVAYCVSKGAIRLLTYAAAHRLGPDGIRVNAIHPGGIETAMMEDAHMGPEALEQFTRAIPSRRIGNPEDIAGAALFLASDLSSYVNGESLVVDGGYTHSG</sequence>
<evidence type="ECO:0000313" key="4">
    <source>
        <dbReference type="Proteomes" id="UP000006794"/>
    </source>
</evidence>
<dbReference type="GO" id="GO:0004316">
    <property type="term" value="F:3-oxoacyl-[acyl-carrier-protein] reductase (NADPH) activity"/>
    <property type="evidence" value="ECO:0007669"/>
    <property type="project" value="UniProtKB-EC"/>
</dbReference>
<dbReference type="HOGENOM" id="CLU_010194_1_0_2"/>
<accession>F8DE65</accession>
<dbReference type="PRINTS" id="PR00081">
    <property type="entry name" value="GDHRDH"/>
</dbReference>
<dbReference type="PANTHER" id="PTHR42760">
    <property type="entry name" value="SHORT-CHAIN DEHYDROGENASES/REDUCTASES FAMILY MEMBER"/>
    <property type="match status" value="1"/>
</dbReference>
<name>F8DE65_HALXS</name>